<evidence type="ECO:0000313" key="2">
    <source>
        <dbReference type="EMBL" id="KAL0907749.1"/>
    </source>
</evidence>
<dbReference type="Pfam" id="PF13966">
    <property type="entry name" value="zf-RVT"/>
    <property type="match status" value="1"/>
</dbReference>
<dbReference type="AlphaFoldDB" id="A0ABD0U5X1"/>
<evidence type="ECO:0000259" key="1">
    <source>
        <dbReference type="Pfam" id="PF13966"/>
    </source>
</evidence>
<dbReference type="Proteomes" id="UP001552299">
    <property type="component" value="Unassembled WGS sequence"/>
</dbReference>
<dbReference type="EMBL" id="JANQDX010000017">
    <property type="protein sequence ID" value="KAL0907749.1"/>
    <property type="molecule type" value="Genomic_DNA"/>
</dbReference>
<gene>
    <name evidence="2" type="ORF">M5K25_022184</name>
</gene>
<accession>A0ABD0U5X1</accession>
<protein>
    <recommendedName>
        <fullName evidence="1">Reverse transcriptase zinc-binding domain-containing protein</fullName>
    </recommendedName>
</protein>
<keyword evidence="3" id="KW-1185">Reference proteome</keyword>
<reference evidence="2 3" key="1">
    <citation type="journal article" date="2024" name="Plant Biotechnol. J.">
        <title>Dendrobium thyrsiflorum genome and its molecular insights into genes involved in important horticultural traits.</title>
        <authorList>
            <person name="Chen B."/>
            <person name="Wang J.Y."/>
            <person name="Zheng P.J."/>
            <person name="Li K.L."/>
            <person name="Liang Y.M."/>
            <person name="Chen X.F."/>
            <person name="Zhang C."/>
            <person name="Zhao X."/>
            <person name="He X."/>
            <person name="Zhang G.Q."/>
            <person name="Liu Z.J."/>
            <person name="Xu Q."/>
        </authorList>
    </citation>
    <scope>NUCLEOTIDE SEQUENCE [LARGE SCALE GENOMIC DNA]</scope>
    <source>
        <strain evidence="2">GZMU011</strain>
    </source>
</reference>
<comment type="caution">
    <text evidence="2">The sequence shown here is derived from an EMBL/GenBank/DDBJ whole genome shotgun (WGS) entry which is preliminary data.</text>
</comment>
<sequence length="746" mass="85594">MELQRYFHNELIMLILQIPINSTMDDDQVKVMFQHSGRSISAMSYEEVMRGRVNEDDCGYSNWLMKLKLNPRVELFWWRLSKHAIPTNHYLKYRRLCYDDSCARWCQEEENYAHIMVHCKYLIDIILKLRDWGFSIPIFHSLGSCLEELKRLSFGYSNIVKMESHNAWHPPPLDWIKINVNASIFSSNLARIGGVFRDHKGYRVTGVRDRQYRADIMNFKSSSPWESHLALALWITQEARLEISIERRVQRISRNLIKAISLYLMEIVQVSLYSVGVGPSKSLDRAPQLPKFIAKINDRVATGNTRESLQHNIPITIQTSPVVFEKKAVARDRHLPRLDNNGAVTRARRGLDRVEGRRECIKPLPIHQSPVQLDVYRVIETISQGVSSKRNTHFASNPRDAFGVPARQREIVDFYPNQQRRKVFTCRLEFWMPFLEDEGASKDEPDASRPDCFEVFSTGKSEEEEPVAKREELERTLKRPGLLNSGKKRLIKRSSADRVSYQAEPPIDSTFGEIVTIKGNDGWFRRHRPHLPVSRIPQIAHARAQIQRPHLQTIHTIHSRNRRDIGCRRHTLNLAHNQQIFLTASEVTVIDSVSRGPNDRMSRAADAAWGKAAEGDGELGGWGIFDHREHDPLKTEYCGSAGAGEGSETWEGIGYASRAVLHIDHYRVSSRRYFRSNSKNGELEGTSTKEAKKAFSDAFKTLPQVEQQRRNGEKKQNVQMTDQGAFGTAAAVGKVDYEVGVQKVIF</sequence>
<proteinExistence type="predicted"/>
<feature type="domain" description="Reverse transcriptase zinc-binding" evidence="1">
    <location>
        <begin position="48"/>
        <end position="122"/>
    </location>
</feature>
<organism evidence="2 3">
    <name type="scientific">Dendrobium thyrsiflorum</name>
    <name type="common">Pinecone-like raceme dendrobium</name>
    <name type="synonym">Orchid</name>
    <dbReference type="NCBI Taxonomy" id="117978"/>
    <lineage>
        <taxon>Eukaryota</taxon>
        <taxon>Viridiplantae</taxon>
        <taxon>Streptophyta</taxon>
        <taxon>Embryophyta</taxon>
        <taxon>Tracheophyta</taxon>
        <taxon>Spermatophyta</taxon>
        <taxon>Magnoliopsida</taxon>
        <taxon>Liliopsida</taxon>
        <taxon>Asparagales</taxon>
        <taxon>Orchidaceae</taxon>
        <taxon>Epidendroideae</taxon>
        <taxon>Malaxideae</taxon>
        <taxon>Dendrobiinae</taxon>
        <taxon>Dendrobium</taxon>
    </lineage>
</organism>
<dbReference type="InterPro" id="IPR026960">
    <property type="entry name" value="RVT-Znf"/>
</dbReference>
<name>A0ABD0U5X1_DENTH</name>
<evidence type="ECO:0000313" key="3">
    <source>
        <dbReference type="Proteomes" id="UP001552299"/>
    </source>
</evidence>